<name>A0A0L0FJZ6_9EUKA</name>
<dbReference type="AlphaFoldDB" id="A0A0L0FJZ6"/>
<evidence type="ECO:0000313" key="3">
    <source>
        <dbReference type="Proteomes" id="UP000054560"/>
    </source>
</evidence>
<sequence length="137" mass="15688">MNFRSINHAAGPNSNSRGNNNSDDNQGMENSGASRSTTIRLAILMKGPRTLKLLWDEYEFEFNGNKPEKHFTSVERGRVKQVFSFRLFFWKAMEKLIARGNSVQSAIEKLYDAFGNELSVSNLIREIKKDKQLTKVQ</sequence>
<evidence type="ECO:0000256" key="1">
    <source>
        <dbReference type="SAM" id="MobiDB-lite"/>
    </source>
</evidence>
<proteinExistence type="predicted"/>
<keyword evidence="3" id="KW-1185">Reference proteome</keyword>
<evidence type="ECO:0000313" key="2">
    <source>
        <dbReference type="EMBL" id="KNC77060.1"/>
    </source>
</evidence>
<dbReference type="Proteomes" id="UP000054560">
    <property type="component" value="Unassembled WGS sequence"/>
</dbReference>
<gene>
    <name evidence="2" type="ORF">SARC_10465</name>
</gene>
<dbReference type="GeneID" id="25910969"/>
<feature type="compositionally biased region" description="Low complexity" evidence="1">
    <location>
        <begin position="13"/>
        <end position="25"/>
    </location>
</feature>
<evidence type="ECO:0008006" key="4">
    <source>
        <dbReference type="Google" id="ProtNLM"/>
    </source>
</evidence>
<feature type="region of interest" description="Disordered" evidence="1">
    <location>
        <begin position="1"/>
        <end position="34"/>
    </location>
</feature>
<accession>A0A0L0FJZ6</accession>
<organism evidence="2 3">
    <name type="scientific">Sphaeroforma arctica JP610</name>
    <dbReference type="NCBI Taxonomy" id="667725"/>
    <lineage>
        <taxon>Eukaryota</taxon>
        <taxon>Ichthyosporea</taxon>
        <taxon>Ichthyophonida</taxon>
        <taxon>Sphaeroforma</taxon>
    </lineage>
</organism>
<dbReference type="RefSeq" id="XP_014150962.1">
    <property type="nucleotide sequence ID" value="XM_014295487.1"/>
</dbReference>
<dbReference type="OrthoDB" id="123132at2759"/>
<protein>
    <recommendedName>
        <fullName evidence="4">Transcription activator GCR1-like domain-containing protein</fullName>
    </recommendedName>
</protein>
<dbReference type="EMBL" id="KQ242857">
    <property type="protein sequence ID" value="KNC77060.1"/>
    <property type="molecule type" value="Genomic_DNA"/>
</dbReference>
<reference evidence="2 3" key="1">
    <citation type="submission" date="2011-02" db="EMBL/GenBank/DDBJ databases">
        <title>The Genome Sequence of Sphaeroforma arctica JP610.</title>
        <authorList>
            <consortium name="The Broad Institute Genome Sequencing Platform"/>
            <person name="Russ C."/>
            <person name="Cuomo C."/>
            <person name="Young S.K."/>
            <person name="Zeng Q."/>
            <person name="Gargeya S."/>
            <person name="Alvarado L."/>
            <person name="Berlin A."/>
            <person name="Chapman S.B."/>
            <person name="Chen Z."/>
            <person name="Freedman E."/>
            <person name="Gellesch M."/>
            <person name="Goldberg J."/>
            <person name="Griggs A."/>
            <person name="Gujja S."/>
            <person name="Heilman E."/>
            <person name="Heiman D."/>
            <person name="Howarth C."/>
            <person name="Mehta T."/>
            <person name="Neiman D."/>
            <person name="Pearson M."/>
            <person name="Roberts A."/>
            <person name="Saif S."/>
            <person name="Shea T."/>
            <person name="Shenoy N."/>
            <person name="Sisk P."/>
            <person name="Stolte C."/>
            <person name="Sykes S."/>
            <person name="White J."/>
            <person name="Yandava C."/>
            <person name="Burger G."/>
            <person name="Gray M.W."/>
            <person name="Holland P.W.H."/>
            <person name="King N."/>
            <person name="Lang F.B.F."/>
            <person name="Roger A.J."/>
            <person name="Ruiz-Trillo I."/>
            <person name="Haas B."/>
            <person name="Nusbaum C."/>
            <person name="Birren B."/>
        </authorList>
    </citation>
    <scope>NUCLEOTIDE SEQUENCE [LARGE SCALE GENOMIC DNA]</scope>
    <source>
        <strain evidence="2 3">JP610</strain>
    </source>
</reference>